<dbReference type="EMBL" id="MT144245">
    <property type="protein sequence ID" value="QJA51207.1"/>
    <property type="molecule type" value="Genomic_DNA"/>
</dbReference>
<name>A0A6H1ZV64_9ZZZZ</name>
<dbReference type="AlphaFoldDB" id="A0A6H1ZV64"/>
<dbReference type="Pfam" id="PF24175">
    <property type="entry name" value="SU10_adaptor"/>
    <property type="match status" value="1"/>
</dbReference>
<proteinExistence type="predicted"/>
<organism evidence="1">
    <name type="scientific">viral metagenome</name>
    <dbReference type="NCBI Taxonomy" id="1070528"/>
    <lineage>
        <taxon>unclassified sequences</taxon>
        <taxon>metagenomes</taxon>
        <taxon>organismal metagenomes</taxon>
    </lineage>
</organism>
<sequence length="216" mass="24321">MTTLKDLSLELTEFHDVPVPQLQRQLLLGLQELCKETWAYVEDLAMTTVASTAEHTLTPSNASTKVCGVKEATYTDSDSKKHDIPITNRENMNTESSTWQTTTSSDTSIEYIIYDGGTIIRLDKIPTAGGLAFTVRVALYPTADITFPGVLERHTEAVKDFARWKLFALPQAVAPWANPQLAEYHRQQWVSGMLGLKRKRGIGYGGARRVRMRWWC</sequence>
<reference evidence="1" key="1">
    <citation type="submission" date="2020-03" db="EMBL/GenBank/DDBJ databases">
        <title>The deep terrestrial virosphere.</title>
        <authorList>
            <person name="Holmfeldt K."/>
            <person name="Nilsson E."/>
            <person name="Simone D."/>
            <person name="Lopez-Fernandez M."/>
            <person name="Wu X."/>
            <person name="de Brujin I."/>
            <person name="Lundin D."/>
            <person name="Andersson A."/>
            <person name="Bertilsson S."/>
            <person name="Dopson M."/>
        </authorList>
    </citation>
    <scope>NUCLEOTIDE SEQUENCE</scope>
    <source>
        <strain evidence="1">TM448A02020</strain>
    </source>
</reference>
<evidence type="ECO:0000313" key="1">
    <source>
        <dbReference type="EMBL" id="QJA51207.1"/>
    </source>
</evidence>
<dbReference type="InterPro" id="IPR056209">
    <property type="entry name" value="SU10_adaptor"/>
</dbReference>
<accession>A0A6H1ZV64</accession>
<gene>
    <name evidence="1" type="ORF">TM448A02020_0005</name>
</gene>
<protein>
    <submittedName>
        <fullName evidence="1">Uncharacterized protein</fullName>
    </submittedName>
</protein>